<proteinExistence type="predicted"/>
<comment type="caution">
    <text evidence="1">The sequence shown here is derived from an EMBL/GenBank/DDBJ whole genome shotgun (WGS) entry which is preliminary data.</text>
</comment>
<dbReference type="EMBL" id="JAFITO010000002">
    <property type="protein sequence ID" value="MBN4068007.1"/>
    <property type="molecule type" value="Genomic_DNA"/>
</dbReference>
<keyword evidence="2" id="KW-1185">Reference proteome</keyword>
<organism evidence="1 2">
    <name type="scientific">Desulfotalea psychrophila</name>
    <dbReference type="NCBI Taxonomy" id="84980"/>
    <lineage>
        <taxon>Bacteria</taxon>
        <taxon>Pseudomonadati</taxon>
        <taxon>Thermodesulfobacteriota</taxon>
        <taxon>Desulfobulbia</taxon>
        <taxon>Desulfobulbales</taxon>
        <taxon>Desulfocapsaceae</taxon>
        <taxon>Desulfotalea</taxon>
    </lineage>
</organism>
<evidence type="ECO:0000313" key="1">
    <source>
        <dbReference type="EMBL" id="MBN4068007.1"/>
    </source>
</evidence>
<gene>
    <name evidence="1" type="ORF">JYU06_00575</name>
</gene>
<protein>
    <submittedName>
        <fullName evidence="1">Uncharacterized protein</fullName>
    </submittedName>
</protein>
<name>A0ABS3ATR9_9BACT</name>
<dbReference type="Proteomes" id="UP000717534">
    <property type="component" value="Unassembled WGS sequence"/>
</dbReference>
<accession>A0ABS3ATR9</accession>
<sequence length="66" mass="7867">MIFVWGASAPLLSRRKLEWLSKSRQFFYELSWAFIAKMTVSQETVVEHDALREEEISRQLSVFSNW</sequence>
<evidence type="ECO:0000313" key="2">
    <source>
        <dbReference type="Proteomes" id="UP000717534"/>
    </source>
</evidence>
<reference evidence="1 2" key="1">
    <citation type="submission" date="2021-02" db="EMBL/GenBank/DDBJ databases">
        <title>Activity-based single-cell genomes from oceanic crustal fluid captures similar information to metagenomic and metatranscriptomic surveys with orders of magnitude less sampling.</title>
        <authorList>
            <person name="D'Angelo T.S."/>
            <person name="Orcutt B.N."/>
        </authorList>
    </citation>
    <scope>NUCLEOTIDE SEQUENCE [LARGE SCALE GENOMIC DNA]</scope>
    <source>
        <strain evidence="1">AH-315-G02</strain>
    </source>
</reference>